<organism evidence="1 2">
    <name type="scientific">[Clostridium] aminophilum</name>
    <dbReference type="NCBI Taxonomy" id="1526"/>
    <lineage>
        <taxon>Bacteria</taxon>
        <taxon>Bacillati</taxon>
        <taxon>Bacillota</taxon>
        <taxon>Clostridia</taxon>
        <taxon>Lachnospirales</taxon>
        <taxon>Lachnospiraceae</taxon>
    </lineage>
</organism>
<dbReference type="Proteomes" id="UP000199820">
    <property type="component" value="Unassembled WGS sequence"/>
</dbReference>
<reference evidence="1 2" key="1">
    <citation type="submission" date="2016-10" db="EMBL/GenBank/DDBJ databases">
        <authorList>
            <person name="de Groot N.N."/>
        </authorList>
    </citation>
    <scope>NUCLEOTIDE SEQUENCE [LARGE SCALE GENOMIC DNA]</scope>
    <source>
        <strain evidence="1 2">KH1P1</strain>
    </source>
</reference>
<sequence>MKQKQPPARHRPTASSLQYFTQEILQSFALRVIEDVVRSSLFDQSAVCHEQDTVAH</sequence>
<keyword evidence="2" id="KW-1185">Reference proteome</keyword>
<name>A0A1H9ZX59_9FIRM</name>
<dbReference type="EMBL" id="FOIL01000001">
    <property type="protein sequence ID" value="SES86348.1"/>
    <property type="molecule type" value="Genomic_DNA"/>
</dbReference>
<accession>A0A1H9ZX59</accession>
<feature type="non-terminal residue" evidence="1">
    <location>
        <position position="56"/>
    </location>
</feature>
<dbReference type="AlphaFoldDB" id="A0A1H9ZX59"/>
<evidence type="ECO:0000313" key="1">
    <source>
        <dbReference type="EMBL" id="SES86348.1"/>
    </source>
</evidence>
<gene>
    <name evidence="1" type="ORF">SAMN04487771_10011</name>
</gene>
<evidence type="ECO:0000313" key="2">
    <source>
        <dbReference type="Proteomes" id="UP000199820"/>
    </source>
</evidence>
<protein>
    <submittedName>
        <fullName evidence="1">Uncharacterized protein</fullName>
    </submittedName>
</protein>
<proteinExistence type="predicted"/>